<organism evidence="1 2">
    <name type="scientific">Rhizophagus clarus</name>
    <dbReference type="NCBI Taxonomy" id="94130"/>
    <lineage>
        <taxon>Eukaryota</taxon>
        <taxon>Fungi</taxon>
        <taxon>Fungi incertae sedis</taxon>
        <taxon>Mucoromycota</taxon>
        <taxon>Glomeromycotina</taxon>
        <taxon>Glomeromycetes</taxon>
        <taxon>Glomerales</taxon>
        <taxon>Glomeraceae</taxon>
        <taxon>Rhizophagus</taxon>
    </lineage>
</organism>
<dbReference type="Proteomes" id="UP000615446">
    <property type="component" value="Unassembled WGS sequence"/>
</dbReference>
<accession>A0A8H3QXN1</accession>
<dbReference type="AlphaFoldDB" id="A0A8H3QXN1"/>
<proteinExistence type="predicted"/>
<dbReference type="EMBL" id="BLAL01000246">
    <property type="protein sequence ID" value="GES95958.1"/>
    <property type="molecule type" value="Genomic_DNA"/>
</dbReference>
<reference evidence="1" key="1">
    <citation type="submission" date="2019-10" db="EMBL/GenBank/DDBJ databases">
        <title>Conservation and host-specific expression of non-tandemly repeated heterogenous ribosome RNA gene in arbuscular mycorrhizal fungi.</title>
        <authorList>
            <person name="Maeda T."/>
            <person name="Kobayashi Y."/>
            <person name="Nakagawa T."/>
            <person name="Ezawa T."/>
            <person name="Yamaguchi K."/>
            <person name="Bino T."/>
            <person name="Nishimoto Y."/>
            <person name="Shigenobu S."/>
            <person name="Kawaguchi M."/>
        </authorList>
    </citation>
    <scope>NUCLEOTIDE SEQUENCE</scope>
    <source>
        <strain evidence="1">HR1</strain>
    </source>
</reference>
<evidence type="ECO:0000313" key="1">
    <source>
        <dbReference type="EMBL" id="GES95958.1"/>
    </source>
</evidence>
<gene>
    <name evidence="1" type="ORF">RCL2_002261100</name>
</gene>
<name>A0A8H3QXN1_9GLOM</name>
<comment type="caution">
    <text evidence="1">The sequence shown here is derived from an EMBL/GenBank/DDBJ whole genome shotgun (WGS) entry which is preliminary data.</text>
</comment>
<sequence length="70" mass="8015">MASKLTKILVGAIGRKDEQQKALLREIAGFKIFKTRRTSELKRLDFGLELDFCLDSLCLLDINFKSKILL</sequence>
<protein>
    <submittedName>
        <fullName evidence="1">Uncharacterized protein</fullName>
    </submittedName>
</protein>
<evidence type="ECO:0000313" key="2">
    <source>
        <dbReference type="Proteomes" id="UP000615446"/>
    </source>
</evidence>